<dbReference type="RefSeq" id="YP_010755213.1">
    <property type="nucleotide sequence ID" value="NC_073468.1"/>
</dbReference>
<protein>
    <submittedName>
        <fullName evidence="2">5'-nucleotidase</fullName>
    </submittedName>
</protein>
<name>A0AAE8Y8G3_9CAUD</name>
<dbReference type="EMBL" id="OK040790">
    <property type="protein sequence ID" value="UDL15973.1"/>
    <property type="molecule type" value="Genomic_DNA"/>
</dbReference>
<dbReference type="Gene3D" id="1.10.40.40">
    <property type="entry name" value="Deoxyribonucleotidase, domain 2"/>
    <property type="match status" value="1"/>
</dbReference>
<dbReference type="InterPro" id="IPR023214">
    <property type="entry name" value="HAD_sf"/>
</dbReference>
<dbReference type="GO" id="GO:0008253">
    <property type="term" value="F:5'-nucleotidase activity"/>
    <property type="evidence" value="ECO:0007669"/>
    <property type="project" value="InterPro"/>
</dbReference>
<reference evidence="2" key="1">
    <citation type="submission" date="2021-09" db="EMBL/GenBank/DDBJ databases">
        <authorList>
            <person name="Andersen S.H."/>
            <person name="Beall E.A."/>
            <person name="Cappelle B."/>
            <person name="Falteisek K.J."/>
            <person name="Fenske B.A."/>
            <person name="Gansluckner N.W."/>
            <person name="Gilbertson S.M."/>
            <person name="Krings K.J."/>
            <person name="Mobeck M."/>
            <person name="Odeku J.O."/>
            <person name="Poncelet M.E."/>
            <person name="Rohr J.R."/>
            <person name="Rolands L."/>
            <person name="Whipple C.D."/>
            <person name="Whipple E.M."/>
            <person name="Spring A.M."/>
            <person name="Klyczek K."/>
            <person name="Garlena R.A."/>
            <person name="Russell D.A."/>
            <person name="Pope W.H."/>
            <person name="Jacobs-Sera D."/>
            <person name="Hatfull G.F."/>
        </authorList>
    </citation>
    <scope>NUCLEOTIDE SEQUENCE</scope>
</reference>
<dbReference type="Proteomes" id="UP000827768">
    <property type="component" value="Segment"/>
</dbReference>
<dbReference type="GO" id="GO:0009223">
    <property type="term" value="P:pyrimidine deoxyribonucleotide catabolic process"/>
    <property type="evidence" value="ECO:0007669"/>
    <property type="project" value="TreeGrafter"/>
</dbReference>
<evidence type="ECO:0000256" key="1">
    <source>
        <dbReference type="PIRSR" id="PIRSR610708-1"/>
    </source>
</evidence>
<sequence length="202" mass="23673">MRILGDLDGTVAHFDRKYDLLREELFPHLTGIPHSSKQVSFNLWTDRTPEEQDAIRQIMNHPGFYRDLEVMEGAVEAFHEMEAEGHEVFFLSAPWVTNETCASDKYAWVEEMFGEGWSNKLILAKDKTVVSGDILFDDKEPIPHKERADWTQVYIDQPYNKSATGFRLYNWSDWKSVVSQVEDYRNTLKWQLFEDIGEIKYA</sequence>
<feature type="active site" description="Nucleophile" evidence="1">
    <location>
        <position position="6"/>
    </location>
</feature>
<organism evidence="2 3">
    <name type="scientific">Microbacterium phage Pumpernickel</name>
    <dbReference type="NCBI Taxonomy" id="2885983"/>
    <lineage>
        <taxon>Viruses</taxon>
        <taxon>Duplodnaviria</taxon>
        <taxon>Heunggongvirae</taxon>
        <taxon>Uroviricota</taxon>
        <taxon>Caudoviricetes</taxon>
        <taxon>Pumpernickelvirus</taxon>
        <taxon>Pumpernickelvirus pumpernickel</taxon>
    </lineage>
</organism>
<dbReference type="Pfam" id="PF06941">
    <property type="entry name" value="NT5C"/>
    <property type="match status" value="1"/>
</dbReference>
<gene>
    <name evidence="2" type="primary">223</name>
    <name evidence="2" type="ORF">SEA_PUMPERNICKEL_223</name>
</gene>
<dbReference type="PANTHER" id="PTHR16504">
    <property type="entry name" value="5'(3')-DEOXYRIBONUCLEOTIDASE"/>
    <property type="match status" value="1"/>
</dbReference>
<dbReference type="KEGG" id="vg:80019864"/>
<dbReference type="SFLD" id="SFLDG01126">
    <property type="entry name" value="C1.2:_Nucleotidase_Like"/>
    <property type="match status" value="1"/>
</dbReference>
<evidence type="ECO:0000313" key="3">
    <source>
        <dbReference type="Proteomes" id="UP000827768"/>
    </source>
</evidence>
<feature type="active site" description="Proton donor" evidence="1">
    <location>
        <position position="8"/>
    </location>
</feature>
<keyword evidence="3" id="KW-1185">Reference proteome</keyword>
<accession>A0AAE8Y8G3</accession>
<dbReference type="InterPro" id="IPR036412">
    <property type="entry name" value="HAD-like_sf"/>
</dbReference>
<dbReference type="SFLD" id="SFLDS00003">
    <property type="entry name" value="Haloacid_Dehalogenase"/>
    <property type="match status" value="1"/>
</dbReference>
<dbReference type="PANTHER" id="PTHR16504:SF4">
    <property type="entry name" value="5'(3')-DEOXYRIBONUCLEOTIDASE"/>
    <property type="match status" value="1"/>
</dbReference>
<dbReference type="SFLD" id="SFLDG01145">
    <property type="entry name" value="C1.2.1"/>
    <property type="match status" value="1"/>
</dbReference>
<proteinExistence type="predicted"/>
<dbReference type="InterPro" id="IPR010708">
    <property type="entry name" value="5'(3')-deoxyribonucleotidase"/>
</dbReference>
<dbReference type="SUPFAM" id="SSF56784">
    <property type="entry name" value="HAD-like"/>
    <property type="match status" value="1"/>
</dbReference>
<evidence type="ECO:0000313" key="2">
    <source>
        <dbReference type="EMBL" id="UDL15973.1"/>
    </source>
</evidence>
<dbReference type="Gene3D" id="3.40.50.1000">
    <property type="entry name" value="HAD superfamily/HAD-like"/>
    <property type="match status" value="1"/>
</dbReference>
<dbReference type="GeneID" id="80019864"/>